<sequence length="246" mass="26837">MGSVREIEECLCTVRHMIIAGEGGIVNCGFGGKFCKDVEEDQRTINEFMPDLNAEYHKRALLDDESVSSDDEESTKIRAFMEIAEDEPSVGKANERSVLGNIVKALGGKDRRKEKNSSKEVIFTKADESSSMIAPEITSDSESECDLHEPLPPLPKLIGAAPSSTSKSLIYLSDLTLNMANLTLNTPEPKRLDHLLKCHLLISLQAPLHQAPSQVVLKLPSKRPGLDPVSTVDLGIISLMIATVTL</sequence>
<gene>
    <name evidence="1" type="ORF">Tci_430350</name>
</gene>
<dbReference type="AlphaFoldDB" id="A0A699HNA9"/>
<protein>
    <submittedName>
        <fullName evidence="1">Uncharacterized protein</fullName>
    </submittedName>
</protein>
<name>A0A699HNA9_TANCI</name>
<proteinExistence type="predicted"/>
<accession>A0A699HNA9</accession>
<evidence type="ECO:0000313" key="1">
    <source>
        <dbReference type="EMBL" id="GEY58376.1"/>
    </source>
</evidence>
<comment type="caution">
    <text evidence="1">The sequence shown here is derived from an EMBL/GenBank/DDBJ whole genome shotgun (WGS) entry which is preliminary data.</text>
</comment>
<organism evidence="1">
    <name type="scientific">Tanacetum cinerariifolium</name>
    <name type="common">Dalmatian daisy</name>
    <name type="synonym">Chrysanthemum cinerariifolium</name>
    <dbReference type="NCBI Taxonomy" id="118510"/>
    <lineage>
        <taxon>Eukaryota</taxon>
        <taxon>Viridiplantae</taxon>
        <taxon>Streptophyta</taxon>
        <taxon>Embryophyta</taxon>
        <taxon>Tracheophyta</taxon>
        <taxon>Spermatophyta</taxon>
        <taxon>Magnoliopsida</taxon>
        <taxon>eudicotyledons</taxon>
        <taxon>Gunneridae</taxon>
        <taxon>Pentapetalae</taxon>
        <taxon>asterids</taxon>
        <taxon>campanulids</taxon>
        <taxon>Asterales</taxon>
        <taxon>Asteraceae</taxon>
        <taxon>Asteroideae</taxon>
        <taxon>Anthemideae</taxon>
        <taxon>Anthemidinae</taxon>
        <taxon>Tanacetum</taxon>
    </lineage>
</organism>
<dbReference type="EMBL" id="BKCJ010190989">
    <property type="protein sequence ID" value="GEY58376.1"/>
    <property type="molecule type" value="Genomic_DNA"/>
</dbReference>
<reference evidence="1" key="1">
    <citation type="journal article" date="2019" name="Sci. Rep.">
        <title>Draft genome of Tanacetum cinerariifolium, the natural source of mosquito coil.</title>
        <authorList>
            <person name="Yamashiro T."/>
            <person name="Shiraishi A."/>
            <person name="Satake H."/>
            <person name="Nakayama K."/>
        </authorList>
    </citation>
    <scope>NUCLEOTIDE SEQUENCE</scope>
</reference>